<feature type="chain" id="PRO_5043538242" description="Secreted protein" evidence="1">
    <location>
        <begin position="20"/>
        <end position="93"/>
    </location>
</feature>
<protein>
    <recommendedName>
        <fullName evidence="4">Secreted protein</fullName>
    </recommendedName>
</protein>
<feature type="signal peptide" evidence="1">
    <location>
        <begin position="1"/>
        <end position="19"/>
    </location>
</feature>
<dbReference type="EMBL" id="CAKMRJ010000745">
    <property type="protein sequence ID" value="CAH1420024.1"/>
    <property type="molecule type" value="Genomic_DNA"/>
</dbReference>
<proteinExistence type="predicted"/>
<reference evidence="2 3" key="1">
    <citation type="submission" date="2022-01" db="EMBL/GenBank/DDBJ databases">
        <authorList>
            <person name="Xiong W."/>
            <person name="Schranz E."/>
        </authorList>
    </citation>
    <scope>NUCLEOTIDE SEQUENCE [LARGE SCALE GENOMIC DNA]</scope>
</reference>
<keyword evidence="3" id="KW-1185">Reference proteome</keyword>
<sequence length="93" mass="10395">MSFIVCLPPLVVIAIQTVGRPQQSCRRRLQSLPTSIASSSQSKTPFTTDFLQPRLLLSSNISRLALLLPCRTIEPEDLLKIVSQFLFGVLRIE</sequence>
<keyword evidence="1" id="KW-0732">Signal</keyword>
<accession>A0AAU9LWP6</accession>
<dbReference type="AlphaFoldDB" id="A0AAU9LWP6"/>
<gene>
    <name evidence="2" type="ORF">LVIROSA_LOCUS7518</name>
</gene>
<evidence type="ECO:0000256" key="1">
    <source>
        <dbReference type="SAM" id="SignalP"/>
    </source>
</evidence>
<evidence type="ECO:0008006" key="4">
    <source>
        <dbReference type="Google" id="ProtNLM"/>
    </source>
</evidence>
<name>A0AAU9LWP6_9ASTR</name>
<evidence type="ECO:0000313" key="2">
    <source>
        <dbReference type="EMBL" id="CAH1420024.1"/>
    </source>
</evidence>
<evidence type="ECO:0000313" key="3">
    <source>
        <dbReference type="Proteomes" id="UP001157418"/>
    </source>
</evidence>
<dbReference type="Proteomes" id="UP001157418">
    <property type="component" value="Unassembled WGS sequence"/>
</dbReference>
<comment type="caution">
    <text evidence="2">The sequence shown here is derived from an EMBL/GenBank/DDBJ whole genome shotgun (WGS) entry which is preliminary data.</text>
</comment>
<organism evidence="2 3">
    <name type="scientific">Lactuca virosa</name>
    <dbReference type="NCBI Taxonomy" id="75947"/>
    <lineage>
        <taxon>Eukaryota</taxon>
        <taxon>Viridiplantae</taxon>
        <taxon>Streptophyta</taxon>
        <taxon>Embryophyta</taxon>
        <taxon>Tracheophyta</taxon>
        <taxon>Spermatophyta</taxon>
        <taxon>Magnoliopsida</taxon>
        <taxon>eudicotyledons</taxon>
        <taxon>Gunneridae</taxon>
        <taxon>Pentapetalae</taxon>
        <taxon>asterids</taxon>
        <taxon>campanulids</taxon>
        <taxon>Asterales</taxon>
        <taxon>Asteraceae</taxon>
        <taxon>Cichorioideae</taxon>
        <taxon>Cichorieae</taxon>
        <taxon>Lactucinae</taxon>
        <taxon>Lactuca</taxon>
    </lineage>
</organism>